<sequence>MADWGPMIVATVLFVLLTPGLQCTQLGRVRVAEFSIMHTGGLSILIHGVFYFELVTMHLPHRHSIPKEH</sequence>
<feature type="transmembrane region" description="Helical" evidence="1">
    <location>
        <begin position="39"/>
        <end position="59"/>
    </location>
</feature>
<keyword evidence="1" id="KW-0812">Transmembrane</keyword>
<dbReference type="InterPro" id="IPR021775">
    <property type="entry name" value="DUF3339"/>
</dbReference>
<keyword evidence="4" id="KW-1185">Reference proteome</keyword>
<dbReference type="PANTHER" id="PTHR33128:SF34">
    <property type="entry name" value="OS04G0387600 PROTEIN"/>
    <property type="match status" value="1"/>
</dbReference>
<accession>A0AAD8RQU5</accession>
<dbReference type="PANTHER" id="PTHR33128">
    <property type="entry name" value="OS05G0103400 PROTEIN"/>
    <property type="match status" value="1"/>
</dbReference>
<keyword evidence="1" id="KW-1133">Transmembrane helix</keyword>
<reference evidence="3" key="1">
    <citation type="submission" date="2023-07" db="EMBL/GenBank/DDBJ databases">
        <title>A chromosome-level genome assembly of Lolium multiflorum.</title>
        <authorList>
            <person name="Chen Y."/>
            <person name="Copetti D."/>
            <person name="Kolliker R."/>
            <person name="Studer B."/>
        </authorList>
    </citation>
    <scope>NUCLEOTIDE SEQUENCE</scope>
    <source>
        <strain evidence="3">02402/16</strain>
        <tissue evidence="3">Leaf</tissue>
    </source>
</reference>
<evidence type="ECO:0000256" key="2">
    <source>
        <dbReference type="SAM" id="SignalP"/>
    </source>
</evidence>
<keyword evidence="2" id="KW-0732">Signal</keyword>
<evidence type="ECO:0000256" key="1">
    <source>
        <dbReference type="SAM" id="Phobius"/>
    </source>
</evidence>
<evidence type="ECO:0000313" key="4">
    <source>
        <dbReference type="Proteomes" id="UP001231189"/>
    </source>
</evidence>
<dbReference type="EMBL" id="JAUUTY010000005">
    <property type="protein sequence ID" value="KAK1629528.1"/>
    <property type="molecule type" value="Genomic_DNA"/>
</dbReference>
<feature type="chain" id="PRO_5041997571" evidence="2">
    <location>
        <begin position="24"/>
        <end position="69"/>
    </location>
</feature>
<name>A0AAD8RQU5_LOLMU</name>
<feature type="signal peptide" evidence="2">
    <location>
        <begin position="1"/>
        <end position="23"/>
    </location>
</feature>
<comment type="caution">
    <text evidence="3">The sequence shown here is derived from an EMBL/GenBank/DDBJ whole genome shotgun (WGS) entry which is preliminary data.</text>
</comment>
<dbReference type="AlphaFoldDB" id="A0AAD8RQU5"/>
<gene>
    <name evidence="3" type="ORF">QYE76_003843</name>
</gene>
<proteinExistence type="predicted"/>
<dbReference type="Pfam" id="PF11820">
    <property type="entry name" value="DUF3339"/>
    <property type="match status" value="1"/>
</dbReference>
<dbReference type="Proteomes" id="UP001231189">
    <property type="component" value="Unassembled WGS sequence"/>
</dbReference>
<protein>
    <submittedName>
        <fullName evidence="3">Uncharacterized protein</fullName>
    </submittedName>
</protein>
<keyword evidence="1" id="KW-0472">Membrane</keyword>
<organism evidence="3 4">
    <name type="scientific">Lolium multiflorum</name>
    <name type="common">Italian ryegrass</name>
    <name type="synonym">Lolium perenne subsp. multiflorum</name>
    <dbReference type="NCBI Taxonomy" id="4521"/>
    <lineage>
        <taxon>Eukaryota</taxon>
        <taxon>Viridiplantae</taxon>
        <taxon>Streptophyta</taxon>
        <taxon>Embryophyta</taxon>
        <taxon>Tracheophyta</taxon>
        <taxon>Spermatophyta</taxon>
        <taxon>Magnoliopsida</taxon>
        <taxon>Liliopsida</taxon>
        <taxon>Poales</taxon>
        <taxon>Poaceae</taxon>
        <taxon>BOP clade</taxon>
        <taxon>Pooideae</taxon>
        <taxon>Poodae</taxon>
        <taxon>Poeae</taxon>
        <taxon>Poeae Chloroplast Group 2 (Poeae type)</taxon>
        <taxon>Loliodinae</taxon>
        <taxon>Loliinae</taxon>
        <taxon>Lolium</taxon>
    </lineage>
</organism>
<evidence type="ECO:0000313" key="3">
    <source>
        <dbReference type="EMBL" id="KAK1629528.1"/>
    </source>
</evidence>